<gene>
    <name evidence="1" type="ORF">Cni_G20393</name>
</gene>
<keyword evidence="2" id="KW-1185">Reference proteome</keyword>
<reference evidence="1 2" key="1">
    <citation type="submission" date="2023-10" db="EMBL/GenBank/DDBJ databases">
        <title>Chromosome-scale genome assembly provides insights into flower coloration mechanisms of Canna indica.</title>
        <authorList>
            <person name="Li C."/>
        </authorList>
    </citation>
    <scope>NUCLEOTIDE SEQUENCE [LARGE SCALE GENOMIC DNA]</scope>
    <source>
        <tissue evidence="1">Flower</tissue>
    </source>
</reference>
<dbReference type="AlphaFoldDB" id="A0AAQ3KNU7"/>
<protein>
    <submittedName>
        <fullName evidence="1">Uncharacterized protein</fullName>
    </submittedName>
</protein>
<organism evidence="1 2">
    <name type="scientific">Canna indica</name>
    <name type="common">Indian-shot</name>
    <dbReference type="NCBI Taxonomy" id="4628"/>
    <lineage>
        <taxon>Eukaryota</taxon>
        <taxon>Viridiplantae</taxon>
        <taxon>Streptophyta</taxon>
        <taxon>Embryophyta</taxon>
        <taxon>Tracheophyta</taxon>
        <taxon>Spermatophyta</taxon>
        <taxon>Magnoliopsida</taxon>
        <taxon>Liliopsida</taxon>
        <taxon>Zingiberales</taxon>
        <taxon>Cannaceae</taxon>
        <taxon>Canna</taxon>
    </lineage>
</organism>
<accession>A0AAQ3KNU7</accession>
<dbReference type="EMBL" id="CP136895">
    <property type="protein sequence ID" value="WOL11629.1"/>
    <property type="molecule type" value="Genomic_DNA"/>
</dbReference>
<proteinExistence type="predicted"/>
<dbReference type="Proteomes" id="UP001327560">
    <property type="component" value="Chromosome 6"/>
</dbReference>
<sequence length="79" mass="8653">MRRRPPTPTLQGRLLLPHRRPRVLPEPKAPTYTPRLLPQTLTITGIRSHTARSDGAAADIALIVAPHCPPNARPVGNDL</sequence>
<name>A0AAQ3KNU7_9LILI</name>
<evidence type="ECO:0000313" key="2">
    <source>
        <dbReference type="Proteomes" id="UP001327560"/>
    </source>
</evidence>
<evidence type="ECO:0000313" key="1">
    <source>
        <dbReference type="EMBL" id="WOL11629.1"/>
    </source>
</evidence>